<keyword evidence="2" id="KW-1185">Reference proteome</keyword>
<proteinExistence type="predicted"/>
<evidence type="ECO:0000313" key="1">
    <source>
        <dbReference type="EMBL" id="MBW0478515.1"/>
    </source>
</evidence>
<name>A0A9Q3C9E9_9BASI</name>
<dbReference type="AlphaFoldDB" id="A0A9Q3C9E9"/>
<evidence type="ECO:0000313" key="2">
    <source>
        <dbReference type="Proteomes" id="UP000765509"/>
    </source>
</evidence>
<dbReference type="EMBL" id="AVOT02005220">
    <property type="protein sequence ID" value="MBW0478515.1"/>
    <property type="molecule type" value="Genomic_DNA"/>
</dbReference>
<gene>
    <name evidence="1" type="ORF">O181_018230</name>
</gene>
<accession>A0A9Q3C9E9</accession>
<reference evidence="1" key="1">
    <citation type="submission" date="2021-03" db="EMBL/GenBank/DDBJ databases">
        <title>Draft genome sequence of rust myrtle Austropuccinia psidii MF-1, a brazilian biotype.</title>
        <authorList>
            <person name="Quecine M.C."/>
            <person name="Pachon D.M.R."/>
            <person name="Bonatelli M.L."/>
            <person name="Correr F.H."/>
            <person name="Franceschini L.M."/>
            <person name="Leite T.F."/>
            <person name="Margarido G.R.A."/>
            <person name="Almeida C.A."/>
            <person name="Ferrarezi J.A."/>
            <person name="Labate C.A."/>
        </authorList>
    </citation>
    <scope>NUCLEOTIDE SEQUENCE</scope>
    <source>
        <strain evidence="1">MF-1</strain>
    </source>
</reference>
<organism evidence="1 2">
    <name type="scientific">Austropuccinia psidii MF-1</name>
    <dbReference type="NCBI Taxonomy" id="1389203"/>
    <lineage>
        <taxon>Eukaryota</taxon>
        <taxon>Fungi</taxon>
        <taxon>Dikarya</taxon>
        <taxon>Basidiomycota</taxon>
        <taxon>Pucciniomycotina</taxon>
        <taxon>Pucciniomycetes</taxon>
        <taxon>Pucciniales</taxon>
        <taxon>Sphaerophragmiaceae</taxon>
        <taxon>Austropuccinia</taxon>
    </lineage>
</organism>
<protein>
    <submittedName>
        <fullName evidence="1">Uncharacterized protein</fullName>
    </submittedName>
</protein>
<comment type="caution">
    <text evidence="1">The sequence shown here is derived from an EMBL/GenBank/DDBJ whole genome shotgun (WGS) entry which is preliminary data.</text>
</comment>
<sequence>MDDIEQLLHTLPRMSTPLNQNEGTRIPNPQVLEVEDSQLKKKFSTSFHNLEPSMGQALLKEVPVTTMKDDPPPLVLWQFQPGTKLGPIGHTISLWPILPLLVRYGILAISLLPGLLWPQAISCHHWPPWPIPLPLTPRPLSLFWAWGVSLSSRRFWVP</sequence>
<dbReference type="Proteomes" id="UP000765509">
    <property type="component" value="Unassembled WGS sequence"/>
</dbReference>